<gene>
    <name evidence="2" type="ORF">DFP89_106156</name>
</gene>
<comment type="caution">
    <text evidence="2">The sequence shown here is derived from an EMBL/GenBank/DDBJ whole genome shotgun (WGS) entry which is preliminary data.</text>
</comment>
<dbReference type="OrthoDB" id="7857490at2"/>
<evidence type="ECO:0000313" key="3">
    <source>
        <dbReference type="Proteomes" id="UP000253345"/>
    </source>
</evidence>
<evidence type="ECO:0000256" key="1">
    <source>
        <dbReference type="SAM" id="SignalP"/>
    </source>
</evidence>
<dbReference type="Proteomes" id="UP000253345">
    <property type="component" value="Unassembled WGS sequence"/>
</dbReference>
<protein>
    <submittedName>
        <fullName evidence="2">Uncharacterized protein</fullName>
    </submittedName>
</protein>
<feature type="chain" id="PRO_5017076552" evidence="1">
    <location>
        <begin position="23"/>
        <end position="248"/>
    </location>
</feature>
<name>A0A368Z0Z1_9RHOB</name>
<keyword evidence="1" id="KW-0732">Signal</keyword>
<accession>A0A368Z0Z1</accession>
<dbReference type="AlphaFoldDB" id="A0A368Z0Z1"/>
<reference evidence="2 3" key="1">
    <citation type="submission" date="2018-07" db="EMBL/GenBank/DDBJ databases">
        <title>Genomic Encyclopedia of Type Strains, Phase III (KMG-III): the genomes of soil and plant-associated and newly described type strains.</title>
        <authorList>
            <person name="Whitman W."/>
        </authorList>
    </citation>
    <scope>NUCLEOTIDE SEQUENCE [LARGE SCALE GENOMIC DNA]</scope>
    <source>
        <strain evidence="2 3">CECT 8525</strain>
    </source>
</reference>
<sequence>MSRLAACMLTLLLALWAGGVMAGPWPRGDGEVFLSFSVEQDGDGNRYTGLYSEYGLNPRHTLGLELGHSTAGESSVMLWSQRAMDGGEGPDRLTLSSGIGVIRREGKLIPLVQIGAAWGRGLDGVPVLKRLPGGGWLAVDARAKLARSEEGEPDRTPDANGRWSSRQVYLTPKTTIKAEVTLGWKARPSLMVINQLRLEDRDDLGFSAKLATSVVRDLTGPAKIELGVIMPLAGEGEPALKIGTWIQF</sequence>
<dbReference type="RefSeq" id="WP_114348888.1">
    <property type="nucleotide sequence ID" value="NZ_QPJL01000006.1"/>
</dbReference>
<organism evidence="2 3">
    <name type="scientific">Paracoccus lutimaris</name>
    <dbReference type="NCBI Taxonomy" id="1490030"/>
    <lineage>
        <taxon>Bacteria</taxon>
        <taxon>Pseudomonadati</taxon>
        <taxon>Pseudomonadota</taxon>
        <taxon>Alphaproteobacteria</taxon>
        <taxon>Rhodobacterales</taxon>
        <taxon>Paracoccaceae</taxon>
        <taxon>Paracoccus</taxon>
    </lineage>
</organism>
<evidence type="ECO:0000313" key="2">
    <source>
        <dbReference type="EMBL" id="RCW85136.1"/>
    </source>
</evidence>
<proteinExistence type="predicted"/>
<keyword evidence="3" id="KW-1185">Reference proteome</keyword>
<dbReference type="EMBL" id="QPJL01000006">
    <property type="protein sequence ID" value="RCW85136.1"/>
    <property type="molecule type" value="Genomic_DNA"/>
</dbReference>
<feature type="signal peptide" evidence="1">
    <location>
        <begin position="1"/>
        <end position="22"/>
    </location>
</feature>